<dbReference type="GO" id="GO:0042597">
    <property type="term" value="C:periplasmic space"/>
    <property type="evidence" value="ECO:0007669"/>
    <property type="project" value="UniProtKB-ARBA"/>
</dbReference>
<evidence type="ECO:0000256" key="1">
    <source>
        <dbReference type="ARBA" id="ARBA00005695"/>
    </source>
</evidence>
<dbReference type="Gene3D" id="3.40.190.10">
    <property type="entry name" value="Periplasmic binding protein-like II"/>
    <property type="match status" value="1"/>
</dbReference>
<dbReference type="PANTHER" id="PTHR30290:SF9">
    <property type="entry name" value="OLIGOPEPTIDE-BINDING PROTEIN APPA"/>
    <property type="match status" value="1"/>
</dbReference>
<dbReference type="Pfam" id="PF00496">
    <property type="entry name" value="SBP_bac_5"/>
    <property type="match status" value="1"/>
</dbReference>
<dbReference type="OrthoDB" id="9772924at2"/>
<dbReference type="InterPro" id="IPR030678">
    <property type="entry name" value="Peptide/Ni-bd"/>
</dbReference>
<dbReference type="GO" id="GO:0015833">
    <property type="term" value="P:peptide transport"/>
    <property type="evidence" value="ECO:0007669"/>
    <property type="project" value="TreeGrafter"/>
</dbReference>
<keyword evidence="3" id="KW-0732">Signal</keyword>
<feature type="domain" description="Solute-binding protein family 5" evidence="4">
    <location>
        <begin position="87"/>
        <end position="474"/>
    </location>
</feature>
<evidence type="ECO:0000313" key="5">
    <source>
        <dbReference type="EMBL" id="OLS03312.1"/>
    </source>
</evidence>
<dbReference type="RefSeq" id="WP_075725087.1">
    <property type="nucleotide sequence ID" value="NZ_LTDM01000009.1"/>
</dbReference>
<evidence type="ECO:0000256" key="2">
    <source>
        <dbReference type="ARBA" id="ARBA00022448"/>
    </source>
</evidence>
<protein>
    <submittedName>
        <fullName evidence="5">Oligopeptide-binding protein AppA</fullName>
    </submittedName>
</protein>
<organism evidence="5 6">
    <name type="scientific">Tissierella creatinophila DSM 6911</name>
    <dbReference type="NCBI Taxonomy" id="1123403"/>
    <lineage>
        <taxon>Bacteria</taxon>
        <taxon>Bacillati</taxon>
        <taxon>Bacillota</taxon>
        <taxon>Tissierellia</taxon>
        <taxon>Tissierellales</taxon>
        <taxon>Tissierellaceae</taxon>
        <taxon>Tissierella</taxon>
    </lineage>
</organism>
<evidence type="ECO:0000256" key="3">
    <source>
        <dbReference type="ARBA" id="ARBA00022729"/>
    </source>
</evidence>
<dbReference type="InterPro" id="IPR039424">
    <property type="entry name" value="SBP_5"/>
</dbReference>
<dbReference type="Gene3D" id="3.10.105.10">
    <property type="entry name" value="Dipeptide-binding Protein, Domain 3"/>
    <property type="match status" value="1"/>
</dbReference>
<evidence type="ECO:0000259" key="4">
    <source>
        <dbReference type="Pfam" id="PF00496"/>
    </source>
</evidence>
<dbReference type="PIRSF" id="PIRSF002741">
    <property type="entry name" value="MppA"/>
    <property type="match status" value="1"/>
</dbReference>
<sequence>MKKRIFFVSILLIMSILFSGCNGFKRVEDKDNVGKGKLERPSSDRDKIIIPLTKLNTLDPLENNNFNYYNFSKLMYEGLFEFDKNLKVKPLLVDNYSIEDDGKKITLELKKDIYWHNGDKLTTEDIDFTIKTIKNLNKESIYKNSILSALGSFRYFNIKSFIKTNIIDENKIELYFDNIYSNNLEALTFPIVNKDSYSELEDEYTPIGTGPYKYKKYNTSNGVELIKNDRYWNGEVNIPRILGRIFQDEDLIVKAFEDGRTDFVNITGVDGEKYKKDSNTRILEYTSSEYEFLGYNFKNKILNGEKGEEIRKAIYYGINRQEIIGEVYLGHATQVDTPIHPDSYLTNGVTNIYGHNIEKAKDILKDSGFDSVDSDGILKDNLGRRLSFRLLTNSSNRHRMKAAEIIKENLKDIGIEILLEYPPVDIDSLDNEKIDEEWKILNKTIKDGKYDIALLGWELSLIQDLSFMFHSSFKYSGSNFIKYNDNIMDNLLEGAYINSQEDKKKAYEGIQNYIMEELPYGSLYFTNKSLLSRDNIKGPLEPTFFNLYRGLEKCMILE</sequence>
<dbReference type="InterPro" id="IPR000914">
    <property type="entry name" value="SBP_5_dom"/>
</dbReference>
<dbReference type="PANTHER" id="PTHR30290">
    <property type="entry name" value="PERIPLASMIC BINDING COMPONENT OF ABC TRANSPORTER"/>
    <property type="match status" value="1"/>
</dbReference>
<gene>
    <name evidence="5" type="primary">appA</name>
    <name evidence="5" type="ORF">TICRE_06500</name>
</gene>
<dbReference type="AlphaFoldDB" id="A0A1U7M7M4"/>
<comment type="caution">
    <text evidence="5">The sequence shown here is derived from an EMBL/GenBank/DDBJ whole genome shotgun (WGS) entry which is preliminary data.</text>
</comment>
<comment type="similarity">
    <text evidence="1">Belongs to the bacterial solute-binding protein 5 family.</text>
</comment>
<keyword evidence="2" id="KW-0813">Transport</keyword>
<dbReference type="Gene3D" id="3.90.76.10">
    <property type="entry name" value="Dipeptide-binding Protein, Domain 1"/>
    <property type="match status" value="1"/>
</dbReference>
<accession>A0A1U7M7M4</accession>
<dbReference type="GO" id="GO:0043190">
    <property type="term" value="C:ATP-binding cassette (ABC) transporter complex"/>
    <property type="evidence" value="ECO:0007669"/>
    <property type="project" value="InterPro"/>
</dbReference>
<dbReference type="Proteomes" id="UP000186112">
    <property type="component" value="Unassembled WGS sequence"/>
</dbReference>
<evidence type="ECO:0000313" key="6">
    <source>
        <dbReference type="Proteomes" id="UP000186112"/>
    </source>
</evidence>
<keyword evidence="6" id="KW-1185">Reference proteome</keyword>
<dbReference type="PROSITE" id="PS51257">
    <property type="entry name" value="PROKAR_LIPOPROTEIN"/>
    <property type="match status" value="1"/>
</dbReference>
<name>A0A1U7M7M4_TISCR</name>
<dbReference type="EMBL" id="LTDM01000009">
    <property type="protein sequence ID" value="OLS03312.1"/>
    <property type="molecule type" value="Genomic_DNA"/>
</dbReference>
<proteinExistence type="inferred from homology"/>
<dbReference type="SUPFAM" id="SSF53850">
    <property type="entry name" value="Periplasmic binding protein-like II"/>
    <property type="match status" value="1"/>
</dbReference>
<reference evidence="5 6" key="1">
    <citation type="submission" date="2016-02" db="EMBL/GenBank/DDBJ databases">
        <title>Genome sequence of Tissierella creatinophila DSM 6911.</title>
        <authorList>
            <person name="Poehlein A."/>
            <person name="Daniel R."/>
        </authorList>
    </citation>
    <scope>NUCLEOTIDE SEQUENCE [LARGE SCALE GENOMIC DNA]</scope>
    <source>
        <strain evidence="5 6">DSM 6911</strain>
    </source>
</reference>
<dbReference type="GO" id="GO:1904680">
    <property type="term" value="F:peptide transmembrane transporter activity"/>
    <property type="evidence" value="ECO:0007669"/>
    <property type="project" value="TreeGrafter"/>
</dbReference>